<protein>
    <recommendedName>
        <fullName evidence="2">Retroviral polymerase SH3-like domain-containing protein</fullName>
    </recommendedName>
</protein>
<proteinExistence type="predicted"/>
<dbReference type="InterPro" id="IPR012337">
    <property type="entry name" value="RNaseH-like_sf"/>
</dbReference>
<evidence type="ECO:0000313" key="4">
    <source>
        <dbReference type="Proteomes" id="UP001141806"/>
    </source>
</evidence>
<evidence type="ECO:0000313" key="3">
    <source>
        <dbReference type="EMBL" id="KAJ4958748.1"/>
    </source>
</evidence>
<feature type="domain" description="Retroviral polymerase SH3-like" evidence="2">
    <location>
        <begin position="66"/>
        <end position="128"/>
    </location>
</feature>
<organism evidence="3 4">
    <name type="scientific">Protea cynaroides</name>
    <dbReference type="NCBI Taxonomy" id="273540"/>
    <lineage>
        <taxon>Eukaryota</taxon>
        <taxon>Viridiplantae</taxon>
        <taxon>Streptophyta</taxon>
        <taxon>Embryophyta</taxon>
        <taxon>Tracheophyta</taxon>
        <taxon>Spermatophyta</taxon>
        <taxon>Magnoliopsida</taxon>
        <taxon>Proteales</taxon>
        <taxon>Proteaceae</taxon>
        <taxon>Protea</taxon>
    </lineage>
</organism>
<dbReference type="InterPro" id="IPR036397">
    <property type="entry name" value="RNaseH_sf"/>
</dbReference>
<dbReference type="SUPFAM" id="SSF53098">
    <property type="entry name" value="Ribonuclease H-like"/>
    <property type="match status" value="1"/>
</dbReference>
<reference evidence="3" key="1">
    <citation type="journal article" date="2023" name="Plant J.">
        <title>The genome of the king protea, Protea cynaroides.</title>
        <authorList>
            <person name="Chang J."/>
            <person name="Duong T.A."/>
            <person name="Schoeman C."/>
            <person name="Ma X."/>
            <person name="Roodt D."/>
            <person name="Barker N."/>
            <person name="Li Z."/>
            <person name="Van de Peer Y."/>
            <person name="Mizrachi E."/>
        </authorList>
    </citation>
    <scope>NUCLEOTIDE SEQUENCE</scope>
    <source>
        <tissue evidence="3">Young leaves</tissue>
    </source>
</reference>
<comment type="caution">
    <text evidence="3">The sequence shown here is derived from an EMBL/GenBank/DDBJ whole genome shotgun (WGS) entry which is preliminary data.</text>
</comment>
<dbReference type="Pfam" id="PF25597">
    <property type="entry name" value="SH3_retrovirus"/>
    <property type="match status" value="1"/>
</dbReference>
<gene>
    <name evidence="3" type="ORF">NE237_025859</name>
</gene>
<feature type="region of interest" description="Disordered" evidence="1">
    <location>
        <begin position="148"/>
        <end position="177"/>
    </location>
</feature>
<dbReference type="InterPro" id="IPR057670">
    <property type="entry name" value="SH3_retrovirus"/>
</dbReference>
<dbReference type="Gene3D" id="3.30.420.10">
    <property type="entry name" value="Ribonuclease H-like superfamily/Ribonuclease H"/>
    <property type="match status" value="1"/>
</dbReference>
<accession>A0A9Q0H5N2</accession>
<dbReference type="PANTHER" id="PTHR42648">
    <property type="entry name" value="TRANSPOSASE, PUTATIVE-RELATED"/>
    <property type="match status" value="1"/>
</dbReference>
<dbReference type="OrthoDB" id="6776856at2759"/>
<dbReference type="PANTHER" id="PTHR42648:SF28">
    <property type="entry name" value="TRANSPOSON-ENCODED PROTEIN WITH RIBONUCLEASE H-LIKE AND RETROVIRUS ZINC FINGER-LIKE DOMAINS"/>
    <property type="match status" value="1"/>
</dbReference>
<feature type="region of interest" description="Disordered" evidence="1">
    <location>
        <begin position="122"/>
        <end position="141"/>
    </location>
</feature>
<dbReference type="InterPro" id="IPR039537">
    <property type="entry name" value="Retrotran_Ty1/copia-like"/>
</dbReference>
<dbReference type="EMBL" id="JAMYWD010000010">
    <property type="protein sequence ID" value="KAJ4958748.1"/>
    <property type="molecule type" value="Genomic_DNA"/>
</dbReference>
<evidence type="ECO:0000259" key="2">
    <source>
        <dbReference type="Pfam" id="PF25597"/>
    </source>
</evidence>
<sequence>MNRTLMDHARSMLSCAGIEQMFWAEAVCTAYYVVNRSPTTALDRKFSDEIWYGKPVDYSFFHTFGCDAYMWVLKELRTKLDARSRKCIFLGYAAGIKGYRLWDPTTHKLVINRDVVFNEDSLQKDKETSSSNLPQMFEPKSLKEVQNQFEERLINTEGNEASEEHTEPSAETQDDQG</sequence>
<keyword evidence="4" id="KW-1185">Reference proteome</keyword>
<dbReference type="GO" id="GO:0003676">
    <property type="term" value="F:nucleic acid binding"/>
    <property type="evidence" value="ECO:0007669"/>
    <property type="project" value="InterPro"/>
</dbReference>
<dbReference type="Proteomes" id="UP001141806">
    <property type="component" value="Unassembled WGS sequence"/>
</dbReference>
<dbReference type="AlphaFoldDB" id="A0A9Q0H5N2"/>
<evidence type="ECO:0000256" key="1">
    <source>
        <dbReference type="SAM" id="MobiDB-lite"/>
    </source>
</evidence>
<name>A0A9Q0H5N2_9MAGN</name>